<dbReference type="PANTHER" id="PTHR34613">
    <property type="entry name" value="SLL0800 PROTEIN"/>
    <property type="match status" value="1"/>
</dbReference>
<reference evidence="1 2" key="1">
    <citation type="submission" date="2015-07" db="EMBL/GenBank/DDBJ databases">
        <title>Genome analysis of myxobacterium Chondromyces crocatus Cm c5 reveals a high potential for natural compound synthesis and the genetic basis for the loss of fruiting body formation.</title>
        <authorList>
            <person name="Zaburannyi N."/>
            <person name="Bunk B."/>
            <person name="Maier J."/>
            <person name="Overmann J."/>
            <person name="Mueller R."/>
        </authorList>
    </citation>
    <scope>NUCLEOTIDE SEQUENCE [LARGE SCALE GENOMIC DNA]</scope>
    <source>
        <strain evidence="1 2">Cm c5</strain>
    </source>
</reference>
<dbReference type="STRING" id="52.CMC5_064090"/>
<dbReference type="Proteomes" id="UP000067626">
    <property type="component" value="Chromosome"/>
</dbReference>
<dbReference type="PANTHER" id="PTHR34613:SF1">
    <property type="entry name" value="SLL6017 PROTEIN"/>
    <property type="match status" value="1"/>
</dbReference>
<dbReference type="OrthoDB" id="5523021at2"/>
<organism evidence="1 2">
    <name type="scientific">Chondromyces crocatus</name>
    <dbReference type="NCBI Taxonomy" id="52"/>
    <lineage>
        <taxon>Bacteria</taxon>
        <taxon>Pseudomonadati</taxon>
        <taxon>Myxococcota</taxon>
        <taxon>Polyangia</taxon>
        <taxon>Polyangiales</taxon>
        <taxon>Polyangiaceae</taxon>
        <taxon>Chondromyces</taxon>
    </lineage>
</organism>
<dbReference type="EMBL" id="CP012159">
    <property type="protein sequence ID" value="AKT42186.1"/>
    <property type="molecule type" value="Genomic_DNA"/>
</dbReference>
<dbReference type="RefSeq" id="WP_050436238.1">
    <property type="nucleotide sequence ID" value="NZ_CP012159.1"/>
</dbReference>
<accession>A0A0K1EMY2</accession>
<protein>
    <submittedName>
        <fullName evidence="1">Uncharacterized protein</fullName>
    </submittedName>
</protein>
<gene>
    <name evidence="1" type="ORF">CMC5_064090</name>
</gene>
<proteinExistence type="predicted"/>
<keyword evidence="2" id="KW-1185">Reference proteome</keyword>
<sequence>MAAEFLRDFLDIPVPSFSEARIVPADLTEALPVARHADLVVLLLAGRPVFAIVIEAQLGRDPNKKYTWPSYLTAVRARHQCLVCLLVVTTDPTIARWSARPIRVGVPGWTLTPFVIGPEAIPVITKRQDARGNPEIAVLSAMAHGRSPEGLSIGLAAIGAIAKVPPERQRLYIDVVLSSLNQAARRSLEAKMKNGYVYQSNFARSYVAQGRREGLLEGERNGLVTGKAQAVLAVLEARAIKIPATVRKRVLASTDLTELDQWVRRAAAIGDASALFTTSPS</sequence>
<evidence type="ECO:0000313" key="1">
    <source>
        <dbReference type="EMBL" id="AKT42186.1"/>
    </source>
</evidence>
<dbReference type="AlphaFoldDB" id="A0A0K1EMY2"/>
<dbReference type="KEGG" id="ccro:CMC5_064090"/>
<evidence type="ECO:0000313" key="2">
    <source>
        <dbReference type="Proteomes" id="UP000067626"/>
    </source>
</evidence>
<name>A0A0K1EMY2_CHOCO</name>